<dbReference type="eggNOG" id="COG0675">
    <property type="taxonomic scope" value="Bacteria"/>
</dbReference>
<dbReference type="Proteomes" id="UP000005753">
    <property type="component" value="Chromosome"/>
</dbReference>
<dbReference type="NCBIfam" id="NF040570">
    <property type="entry name" value="guided_TnpB"/>
    <property type="match status" value="1"/>
</dbReference>
<evidence type="ECO:0000313" key="4">
    <source>
        <dbReference type="Proteomes" id="UP000005753"/>
    </source>
</evidence>
<evidence type="ECO:0000259" key="1">
    <source>
        <dbReference type="Pfam" id="PF01385"/>
    </source>
</evidence>
<accession>I5AS34</accession>
<sequence>MTNRAIKYRAYPTTEQSVMFAKTFGCCRKVYNLMLADKIESYKSTGKFVTVTPAKYKKDYPYLKEVDSLALANKQLDLQEAFRNCFSKSRKKNNRFPRFKSAKHTRKSYTTNNQHGTVAISDHSIKLPKIGHVKAIIHRKPVDNWILKSATISQESDGKFYISVLFEIADTINTYVADTTNAIGLDYASDGLYVDNNGNVGTNHKYYRESHDKLAKAQRKLSRMQGSGKHEIKSNNYIKQLRKVNKIHRHISNQRLDNLHKNLHSAFGWRHK</sequence>
<reference evidence="3 4" key="1">
    <citation type="submission" date="2010-08" db="EMBL/GenBank/DDBJ databases">
        <authorList>
            <consortium name="US DOE Joint Genome Institute (JGI-PGF)"/>
            <person name="Lucas S."/>
            <person name="Copeland A."/>
            <person name="Lapidus A."/>
            <person name="Cheng J.-F."/>
            <person name="Bruce D."/>
            <person name="Goodwin L."/>
            <person name="Pitluck S."/>
            <person name="Land M.L."/>
            <person name="Hauser L."/>
            <person name="Chang Y.-J."/>
            <person name="Anderson I.J."/>
            <person name="Johnson E."/>
            <person name="Mulhopadhyay B."/>
            <person name="Kyrpides N."/>
            <person name="Woyke T.J."/>
        </authorList>
    </citation>
    <scope>NUCLEOTIDE SEQUENCE [LARGE SCALE GENOMIC DNA]</scope>
    <source>
        <strain evidence="3 4">6</strain>
    </source>
</reference>
<organism evidence="3 4">
    <name type="scientific">Eubacterium cellulosolvens (strain ATCC 43171 / JCM 9499 / 6)</name>
    <name type="common">Cillobacterium cellulosolvens</name>
    <dbReference type="NCBI Taxonomy" id="633697"/>
    <lineage>
        <taxon>Bacteria</taxon>
        <taxon>Bacillati</taxon>
        <taxon>Bacillota</taxon>
        <taxon>Clostridia</taxon>
        <taxon>Eubacteriales</taxon>
        <taxon>Eubacteriaceae</taxon>
        <taxon>Eubacterium</taxon>
    </lineage>
</organism>
<reference evidence="3 4" key="2">
    <citation type="submission" date="2012-02" db="EMBL/GenBank/DDBJ databases">
        <title>Improved High-Quality Draft sequence of Eubacterium cellulosolvens 6.</title>
        <authorList>
            <consortium name="US DOE Joint Genome Institute"/>
            <person name="Lucas S."/>
            <person name="Han J."/>
            <person name="Lapidus A."/>
            <person name="Cheng J.-F."/>
            <person name="Goodwin L."/>
            <person name="Pitluck S."/>
            <person name="Peters L."/>
            <person name="Mikhailova N."/>
            <person name="Gu W."/>
            <person name="Detter J.C."/>
            <person name="Han C."/>
            <person name="Tapia R."/>
            <person name="Land M."/>
            <person name="Hauser L."/>
            <person name="Kyrpides N."/>
            <person name="Ivanova N."/>
            <person name="Pagani I."/>
            <person name="Johnson E."/>
            <person name="Mukhopadhyay B."/>
            <person name="Anderson I."/>
            <person name="Woyke T."/>
        </authorList>
    </citation>
    <scope>NUCLEOTIDE SEQUENCE [LARGE SCALE GENOMIC DNA]</scope>
    <source>
        <strain evidence="3 4">6</strain>
    </source>
</reference>
<feature type="domain" description="Transposase putative helix-turn-helix" evidence="2">
    <location>
        <begin position="1"/>
        <end position="47"/>
    </location>
</feature>
<gene>
    <name evidence="3" type="ORF">EubceDRAFT1_0772</name>
</gene>
<proteinExistence type="predicted"/>
<dbReference type="HOGENOM" id="CLU_032903_0_0_9"/>
<dbReference type="InterPro" id="IPR001959">
    <property type="entry name" value="Transposase"/>
</dbReference>
<keyword evidence="4" id="KW-1185">Reference proteome</keyword>
<evidence type="ECO:0000313" key="3">
    <source>
        <dbReference type="EMBL" id="EIM56607.1"/>
    </source>
</evidence>
<dbReference type="Pfam" id="PF01385">
    <property type="entry name" value="OrfB_IS605"/>
    <property type="match status" value="1"/>
</dbReference>
<dbReference type="InterPro" id="IPR021027">
    <property type="entry name" value="Transposase_put_HTH"/>
</dbReference>
<dbReference type="STRING" id="633697.EubceDRAFT1_0772"/>
<feature type="domain" description="Probable transposase IS891/IS1136/IS1341" evidence="1">
    <location>
        <begin position="174"/>
        <end position="261"/>
    </location>
</feature>
<dbReference type="AlphaFoldDB" id="I5AS34"/>
<protein>
    <submittedName>
        <fullName evidence="3">Transposase</fullName>
    </submittedName>
</protein>
<dbReference type="Pfam" id="PF12323">
    <property type="entry name" value="HTH_OrfB_IS605"/>
    <property type="match status" value="1"/>
</dbReference>
<evidence type="ECO:0000259" key="2">
    <source>
        <dbReference type="Pfam" id="PF12323"/>
    </source>
</evidence>
<name>I5AS34_EUBC6</name>
<dbReference type="EMBL" id="CM001487">
    <property type="protein sequence ID" value="EIM56607.1"/>
    <property type="molecule type" value="Genomic_DNA"/>
</dbReference>